<keyword evidence="2" id="KW-1185">Reference proteome</keyword>
<reference evidence="1 2" key="1">
    <citation type="journal article" date="2021" name="Sci. Rep.">
        <title>The distribution of antibiotic resistance genes in chicken gut microbiota commensals.</title>
        <authorList>
            <person name="Juricova H."/>
            <person name="Matiasovicova J."/>
            <person name="Kubasova T."/>
            <person name="Cejkova D."/>
            <person name="Rychlik I."/>
        </authorList>
    </citation>
    <scope>NUCLEOTIDE SEQUENCE [LARGE SCALE GENOMIC DNA]</scope>
    <source>
        <strain evidence="1 2">An773</strain>
    </source>
</reference>
<evidence type="ECO:0000313" key="1">
    <source>
        <dbReference type="EMBL" id="MBM6736718.1"/>
    </source>
</evidence>
<dbReference type="Proteomes" id="UP000716906">
    <property type="component" value="Unassembled WGS sequence"/>
</dbReference>
<comment type="caution">
    <text evidence="1">The sequence shown here is derived from an EMBL/GenBank/DDBJ whole genome shotgun (WGS) entry which is preliminary data.</text>
</comment>
<name>A0ABS2E504_9FIRM</name>
<evidence type="ECO:0000313" key="2">
    <source>
        <dbReference type="Proteomes" id="UP000716906"/>
    </source>
</evidence>
<dbReference type="EMBL" id="JACLYY010000001">
    <property type="protein sequence ID" value="MBM6736718.1"/>
    <property type="molecule type" value="Genomic_DNA"/>
</dbReference>
<gene>
    <name evidence="1" type="ORF">H7U36_01155</name>
</gene>
<sequence length="147" mass="16999">MEPVYYMEYSESFKIVNEMYTALYKYRNSKAWGPFKIQDIKTRAYEGAKKRWAELKKISRKERLVKVSFYEDSFTCVTGDVTQEFSYGEIECICETDTTLALVADKKRKKEGFIALKKGSVKGKSLADLKEFLLKKCTKAGGSIRHL</sequence>
<proteinExistence type="predicted"/>
<protein>
    <submittedName>
        <fullName evidence="1">YcxB family protein</fullName>
    </submittedName>
</protein>
<organism evidence="1 2">
    <name type="scientific">Faecalicatena fissicatena</name>
    <dbReference type="NCBI Taxonomy" id="290055"/>
    <lineage>
        <taxon>Bacteria</taxon>
        <taxon>Bacillati</taxon>
        <taxon>Bacillota</taxon>
        <taxon>Clostridia</taxon>
        <taxon>Lachnospirales</taxon>
        <taxon>Lachnospiraceae</taxon>
        <taxon>Faecalicatena</taxon>
    </lineage>
</organism>
<accession>A0ABS2E504</accession>